<dbReference type="Pfam" id="PF19436">
    <property type="entry name" value="ACS_CODH_B_C"/>
    <property type="match status" value="1"/>
</dbReference>
<dbReference type="NCBIfam" id="NF003379">
    <property type="entry name" value="PRK04456.1"/>
    <property type="match status" value="1"/>
</dbReference>
<feature type="domain" description="CO dehydrogenase/acetyl-CoA synthase complex beta subunit C-terminal" evidence="9">
    <location>
        <begin position="229"/>
        <end position="459"/>
    </location>
</feature>
<dbReference type="GO" id="GO:0051536">
    <property type="term" value="F:iron-sulfur cluster binding"/>
    <property type="evidence" value="ECO:0007669"/>
    <property type="project" value="UniProtKB-KW"/>
</dbReference>
<dbReference type="EC" id="2.3.1.169" evidence="2"/>
<dbReference type="InterPro" id="IPR045822">
    <property type="entry name" value="ACS_CODH_B_C"/>
</dbReference>
<evidence type="ECO:0000256" key="8">
    <source>
        <dbReference type="SAM" id="MobiDB-lite"/>
    </source>
</evidence>
<keyword evidence="3" id="KW-0533">Nickel</keyword>
<evidence type="ECO:0000256" key="6">
    <source>
        <dbReference type="ARBA" id="ARBA00023004"/>
    </source>
</evidence>
<evidence type="ECO:0000256" key="1">
    <source>
        <dbReference type="ARBA" id="ARBA00004905"/>
    </source>
</evidence>
<dbReference type="InterPro" id="IPR038571">
    <property type="entry name" value="CO_DH/Ac-CoA_synth_bsu_3_sf"/>
</dbReference>
<dbReference type="GO" id="GO:0043885">
    <property type="term" value="F:anaerobic carbon-monoxide dehydrogenase activity"/>
    <property type="evidence" value="ECO:0007669"/>
    <property type="project" value="InterPro"/>
</dbReference>
<evidence type="ECO:0000313" key="10">
    <source>
        <dbReference type="EMBL" id="AAU83852.1"/>
    </source>
</evidence>
<dbReference type="Gene3D" id="3.30.1650.10">
    <property type="entry name" value="Bifunctional carbon monoxide dehydrogenase/acetyl-coa synthase(codh/acs), Chain M, domain 3"/>
    <property type="match status" value="1"/>
</dbReference>
<keyword evidence="5" id="KW-0479">Metal-binding</keyword>
<organism evidence="10">
    <name type="scientific">Uncultured archaeon GZfos26G2</name>
    <dbReference type="NCBI Taxonomy" id="3386331"/>
    <lineage>
        <taxon>Archaea</taxon>
        <taxon>Methanobacteriati</taxon>
        <taxon>Methanobacteriota</taxon>
        <taxon>Stenosarchaea group</taxon>
        <taxon>Methanomicrobia</taxon>
        <taxon>Candidatus Methanophagales</taxon>
        <taxon>Candidatus Methanophagaceae</taxon>
        <taxon>Candidatus Methanophaga</taxon>
    </lineage>
</organism>
<dbReference type="Gene3D" id="3.40.970.20">
    <property type="entry name" value="Carbon monoxide dehydrogenase alpha subunit. Chain D, domain 4"/>
    <property type="match status" value="1"/>
</dbReference>
<keyword evidence="4" id="KW-0808">Transferase</keyword>
<protein>
    <recommendedName>
        <fullName evidence="2">CO-methylating acetyl-CoA synthase</fullName>
        <ecNumber evidence="2">2.3.1.169</ecNumber>
    </recommendedName>
</protein>
<proteinExistence type="predicted"/>
<name>Q649S5_UNCAG</name>
<dbReference type="NCBIfam" id="TIGR00316">
    <property type="entry name" value="cdhC"/>
    <property type="match status" value="1"/>
</dbReference>
<dbReference type="Pfam" id="PF03598">
    <property type="entry name" value="CdhC"/>
    <property type="match status" value="1"/>
</dbReference>
<reference evidence="10" key="2">
    <citation type="submission" date="2004-08" db="EMBL/GenBank/DDBJ databases">
        <authorList>
            <person name="Putnam N."/>
            <person name="Detter J.C."/>
            <person name="Richardson P.M."/>
            <person name="Rokhsar D."/>
        </authorList>
    </citation>
    <scope>NUCLEOTIDE SEQUENCE</scope>
</reference>
<dbReference type="Gene3D" id="3.40.1470.10">
    <property type="entry name" value="Bifunctional carbon monoxide dehydrogenase/acetyl-coa synthase(codh/acs), Chain M, domain 5"/>
    <property type="match status" value="1"/>
</dbReference>
<dbReference type="SUPFAM" id="SSF56821">
    <property type="entry name" value="Prismane protein-like"/>
    <property type="match status" value="1"/>
</dbReference>
<dbReference type="GO" id="GO:0043884">
    <property type="term" value="F:CO-methylating acetyl-CoA synthase activity"/>
    <property type="evidence" value="ECO:0007669"/>
    <property type="project" value="UniProtKB-EC"/>
</dbReference>
<dbReference type="GO" id="GO:0046872">
    <property type="term" value="F:metal ion binding"/>
    <property type="evidence" value="ECO:0007669"/>
    <property type="project" value="UniProtKB-KW"/>
</dbReference>
<evidence type="ECO:0000256" key="2">
    <source>
        <dbReference type="ARBA" id="ARBA00012244"/>
    </source>
</evidence>
<evidence type="ECO:0000256" key="3">
    <source>
        <dbReference type="ARBA" id="ARBA00022596"/>
    </source>
</evidence>
<dbReference type="InterPro" id="IPR011254">
    <property type="entry name" value="Prismane-like_sf"/>
</dbReference>
<evidence type="ECO:0000256" key="7">
    <source>
        <dbReference type="ARBA" id="ARBA00023014"/>
    </source>
</evidence>
<evidence type="ECO:0000256" key="5">
    <source>
        <dbReference type="ARBA" id="ARBA00022723"/>
    </source>
</evidence>
<sequence>MDEWWDSLVIRKMTKEEMTEEEQEEQAKDRQDIWDALPKGKVYHVPTNPDDFFTGISYDISPRQAGQRVRKHDMYCELGGPKQRYSSYFFIDVVKGEDKIEDGRVEVIGPEIKEIEGQSLPFGFWIRYYGKELTEDYLDLLTRWTYFALEEGEGWMLLNTRDTIWLRLHKKNADKHDFEHLGQAMINLCKIQFPLVEKADAKILIATEDLGGSKRTKGIIDNVCTPYWERVDKRARAFSDDDADTFYGCTICQTFAPSHVCAVAPDRPPYCGIITWIGAKVMCDLDPYGYIFEMPKGECVDPEGGEYTGINEKIYEKSNRTYKRVVMYSSITYPQTNCGCFEAAIFYIPDVDGLGLVDRRYGGETPLGVTFSKLAGLISGGQQNHGYCGISSRTPRSRKFVRADGGWNRIVWIPKEYKQILTESIPAEMFDKIATEEDCIDPGEVKEFLKRVHHPVVTLWKDGETPDPLNLPPPNTDWDQEEEKKARGKGKNVLAIPPL</sequence>
<reference evidence="10" key="1">
    <citation type="journal article" date="2004" name="Science">
        <title>Reverse methanogenesis: testing the hypothesis with environmental genomics.</title>
        <authorList>
            <person name="Hallam S.J."/>
            <person name="Putnam N."/>
            <person name="Preston C.M."/>
            <person name="Detter J.C."/>
            <person name="Rokhsar D."/>
            <person name="Richardson P.M."/>
            <person name="DeLong E.F."/>
        </authorList>
    </citation>
    <scope>NUCLEOTIDE SEQUENCE</scope>
</reference>
<dbReference type="PANTHER" id="PTHR42281">
    <property type="match status" value="1"/>
</dbReference>
<dbReference type="EMBL" id="AY714860">
    <property type="protein sequence ID" value="AAU83852.1"/>
    <property type="molecule type" value="Genomic_DNA"/>
</dbReference>
<keyword evidence="7" id="KW-0411">Iron-sulfur</keyword>
<comment type="pathway">
    <text evidence="1">One-carbon metabolism; methanogenesis from acetate.</text>
</comment>
<feature type="region of interest" description="Disordered" evidence="8">
    <location>
        <begin position="461"/>
        <end position="499"/>
    </location>
</feature>
<dbReference type="GO" id="GO:0006084">
    <property type="term" value="P:acetyl-CoA metabolic process"/>
    <property type="evidence" value="ECO:0007669"/>
    <property type="project" value="InterPro"/>
</dbReference>
<gene>
    <name evidence="10" type="primary">cdhC</name>
    <name evidence="10" type="ORF">GZ34G5_19</name>
</gene>
<dbReference type="PANTHER" id="PTHR42281:SF1">
    <property type="entry name" value="ACETYL-COA DECARBONYLASE_SYNTHASE COMPLEX SUBUNIT BETA 1"/>
    <property type="match status" value="1"/>
</dbReference>
<keyword evidence="6" id="KW-0408">Iron</keyword>
<accession>Q649S5</accession>
<evidence type="ECO:0000256" key="4">
    <source>
        <dbReference type="ARBA" id="ARBA00022679"/>
    </source>
</evidence>
<dbReference type="AlphaFoldDB" id="Q649S5"/>
<dbReference type="InterPro" id="IPR004461">
    <property type="entry name" value="CO_DH/Ac-CoA_synth_bsu"/>
</dbReference>
<evidence type="ECO:0000259" key="9">
    <source>
        <dbReference type="Pfam" id="PF19436"/>
    </source>
</evidence>